<dbReference type="SUPFAM" id="SSF52540">
    <property type="entry name" value="P-loop containing nucleoside triphosphate hydrolases"/>
    <property type="match status" value="1"/>
</dbReference>
<dbReference type="PANTHER" id="PTHR12755">
    <property type="entry name" value="CLEAVAGE/POLYADENYLATION FACTOR IA SUBUNIT CLP1P"/>
    <property type="match status" value="1"/>
</dbReference>
<keyword evidence="3" id="KW-0418">Kinase</keyword>
<evidence type="ECO:0000256" key="1">
    <source>
        <dbReference type="ARBA" id="ARBA00022679"/>
    </source>
</evidence>
<evidence type="ECO:0000256" key="5">
    <source>
        <dbReference type="SAM" id="MobiDB-lite"/>
    </source>
</evidence>
<dbReference type="InterPro" id="IPR027417">
    <property type="entry name" value="P-loop_NTPase"/>
</dbReference>
<reference evidence="7 8" key="1">
    <citation type="submission" date="2019-06" db="EMBL/GenBank/DDBJ databases">
        <authorList>
            <person name="Jiang L."/>
        </authorList>
    </citation>
    <scope>NUCLEOTIDE SEQUENCE [LARGE SCALE GENOMIC DNA]</scope>
    <source>
        <strain evidence="7 8">YIM 48858</strain>
    </source>
</reference>
<feature type="region of interest" description="Disordered" evidence="5">
    <location>
        <begin position="1"/>
        <end position="27"/>
    </location>
</feature>
<dbReference type="InterPro" id="IPR045116">
    <property type="entry name" value="Clp1/Grc3"/>
</dbReference>
<sequence length="293" mass="31310">MSPDASPRPGVIVHGLRDGETNETSSVSEWDEAIARIVDGRVRRVLVLGAVDVGKSTFCQLLLHRASERGRTAAVIDTDVGQKMIGPPATVTGATSEAPEALTGLAFVGTMDPAQGVTRVVSGLDRLCRSARTDLLIVNTSGLLRGVGRRLKAAKIAVLRPDLLLTIGDDPHLDLIAAEHAGVARLRLASSPEAQRKTPGQRRAARREAFRRYLEAGRSCIIPLASSGLLALSDRQLVGLVDHKGRDVALGLVEALDRARGEVQVLSPARTEAVGGLILGWLRLDEYWNARPL</sequence>
<proteinExistence type="predicted"/>
<protein>
    <recommendedName>
        <fullName evidence="6">Clp1 P-loop domain-containing protein</fullName>
    </recommendedName>
</protein>
<evidence type="ECO:0000313" key="7">
    <source>
        <dbReference type="EMBL" id="TNC63994.1"/>
    </source>
</evidence>
<dbReference type="GO" id="GO:0005524">
    <property type="term" value="F:ATP binding"/>
    <property type="evidence" value="ECO:0007669"/>
    <property type="project" value="UniProtKB-KW"/>
</dbReference>
<feature type="domain" description="Clp1 P-loop" evidence="6">
    <location>
        <begin position="49"/>
        <end position="215"/>
    </location>
</feature>
<keyword evidence="4" id="KW-0067">ATP-binding</keyword>
<dbReference type="AlphaFoldDB" id="A0A5C4N7H1"/>
<evidence type="ECO:0000259" key="6">
    <source>
        <dbReference type="Pfam" id="PF16575"/>
    </source>
</evidence>
<accession>A0A5C4N7H1</accession>
<evidence type="ECO:0000256" key="3">
    <source>
        <dbReference type="ARBA" id="ARBA00022777"/>
    </source>
</evidence>
<dbReference type="Gene3D" id="3.40.50.300">
    <property type="entry name" value="P-loop containing nucleotide triphosphate hydrolases"/>
    <property type="match status" value="1"/>
</dbReference>
<dbReference type="InterPro" id="IPR032319">
    <property type="entry name" value="CLP1_P"/>
</dbReference>
<evidence type="ECO:0000256" key="4">
    <source>
        <dbReference type="ARBA" id="ARBA00022840"/>
    </source>
</evidence>
<name>A0A5C4N7H1_9RHOB</name>
<dbReference type="OrthoDB" id="5800600at2"/>
<keyword evidence="1" id="KW-0808">Transferase</keyword>
<dbReference type="EMBL" id="VDFV01000045">
    <property type="protein sequence ID" value="TNC63994.1"/>
    <property type="molecule type" value="Genomic_DNA"/>
</dbReference>
<gene>
    <name evidence="7" type="ORF">FHG71_18830</name>
</gene>
<dbReference type="PANTHER" id="PTHR12755:SF3">
    <property type="entry name" value="POLYNUCLEOTIDE 5'-HYDROXYL-KINASE NOL9"/>
    <property type="match status" value="1"/>
</dbReference>
<keyword evidence="2" id="KW-0547">Nucleotide-binding</keyword>
<dbReference type="GO" id="GO:0051731">
    <property type="term" value="F:polynucleotide 5'-hydroxyl-kinase activity"/>
    <property type="evidence" value="ECO:0007669"/>
    <property type="project" value="InterPro"/>
</dbReference>
<keyword evidence="8" id="KW-1185">Reference proteome</keyword>
<comment type="caution">
    <text evidence="7">The sequence shown here is derived from an EMBL/GenBank/DDBJ whole genome shotgun (WGS) entry which is preliminary data.</text>
</comment>
<evidence type="ECO:0000256" key="2">
    <source>
        <dbReference type="ARBA" id="ARBA00022741"/>
    </source>
</evidence>
<dbReference type="Pfam" id="PF16575">
    <property type="entry name" value="CLP1_P"/>
    <property type="match status" value="1"/>
</dbReference>
<organism evidence="7 8">
    <name type="scientific">Rubellimicrobium roseum</name>
    <dbReference type="NCBI Taxonomy" id="687525"/>
    <lineage>
        <taxon>Bacteria</taxon>
        <taxon>Pseudomonadati</taxon>
        <taxon>Pseudomonadota</taxon>
        <taxon>Alphaproteobacteria</taxon>
        <taxon>Rhodobacterales</taxon>
        <taxon>Roseobacteraceae</taxon>
        <taxon>Rubellimicrobium</taxon>
    </lineage>
</organism>
<dbReference type="Proteomes" id="UP000305709">
    <property type="component" value="Unassembled WGS sequence"/>
</dbReference>
<evidence type="ECO:0000313" key="8">
    <source>
        <dbReference type="Proteomes" id="UP000305709"/>
    </source>
</evidence>
<dbReference type="GO" id="GO:0006396">
    <property type="term" value="P:RNA processing"/>
    <property type="evidence" value="ECO:0007669"/>
    <property type="project" value="InterPro"/>
</dbReference>